<keyword evidence="1 6" id="KW-0540">Nuclease</keyword>
<feature type="domain" description="DUF559" evidence="7">
    <location>
        <begin position="109"/>
        <end position="150"/>
    </location>
</feature>
<dbReference type="GO" id="GO:0004519">
    <property type="term" value="F:endonuclease activity"/>
    <property type="evidence" value="ECO:0007669"/>
    <property type="project" value="UniProtKB-KW"/>
</dbReference>
<gene>
    <name evidence="8" type="ORF">FPZ42_18540</name>
</gene>
<dbReference type="InterPro" id="IPR007569">
    <property type="entry name" value="DUF559"/>
</dbReference>
<dbReference type="RefSeq" id="WP_146273360.1">
    <property type="nucleotide sequence ID" value="NZ_VOEI01000008.1"/>
</dbReference>
<comment type="function">
    <text evidence="6">May nick specific sequences that contain T:G mispairs resulting from m5C-deamination.</text>
</comment>
<dbReference type="GO" id="GO:0006298">
    <property type="term" value="P:mismatch repair"/>
    <property type="evidence" value="ECO:0007669"/>
    <property type="project" value="UniProtKB-UniRule"/>
</dbReference>
<dbReference type="Proteomes" id="UP000318010">
    <property type="component" value="Unassembled WGS sequence"/>
</dbReference>
<dbReference type="InterPro" id="IPR004603">
    <property type="entry name" value="DNA_mismatch_endonuc_vsr"/>
</dbReference>
<comment type="caution">
    <text evidence="8">The sequence shown here is derived from an EMBL/GenBank/DDBJ whole genome shotgun (WGS) entry which is preliminary data.</text>
</comment>
<name>A0A563TXD1_9SPHI</name>
<dbReference type="Pfam" id="PF04480">
    <property type="entry name" value="DUF559"/>
    <property type="match status" value="1"/>
</dbReference>
<dbReference type="SUPFAM" id="SSF52980">
    <property type="entry name" value="Restriction endonuclease-like"/>
    <property type="match status" value="1"/>
</dbReference>
<evidence type="ECO:0000256" key="5">
    <source>
        <dbReference type="ARBA" id="ARBA00023204"/>
    </source>
</evidence>
<evidence type="ECO:0000313" key="8">
    <source>
        <dbReference type="EMBL" id="TWR24004.1"/>
    </source>
</evidence>
<keyword evidence="5 6" id="KW-0234">DNA repair</keyword>
<protein>
    <recommendedName>
        <fullName evidence="6">Very short patch repair endonuclease</fullName>
        <ecNumber evidence="6">3.1.-.-</ecNumber>
    </recommendedName>
</protein>
<dbReference type="NCBIfam" id="TIGR00632">
    <property type="entry name" value="vsr"/>
    <property type="match status" value="1"/>
</dbReference>
<dbReference type="Pfam" id="PF03852">
    <property type="entry name" value="Vsr"/>
    <property type="match status" value="1"/>
</dbReference>
<dbReference type="PIRSF" id="PIRSF018267">
    <property type="entry name" value="VSR_endonuc"/>
    <property type="match status" value="1"/>
</dbReference>
<dbReference type="AlphaFoldDB" id="A0A563TXD1"/>
<dbReference type="CDD" id="cd00221">
    <property type="entry name" value="Vsr"/>
    <property type="match status" value="1"/>
</dbReference>
<keyword evidence="2 6" id="KW-0255">Endonuclease</keyword>
<reference evidence="8 9" key="1">
    <citation type="submission" date="2019-07" db="EMBL/GenBank/DDBJ databases">
        <authorList>
            <person name="Kim J."/>
        </authorList>
    </citation>
    <scope>NUCLEOTIDE SEQUENCE [LARGE SCALE GENOMIC DNA]</scope>
    <source>
        <strain evidence="8 9">MJ1a</strain>
    </source>
</reference>
<evidence type="ECO:0000256" key="3">
    <source>
        <dbReference type="ARBA" id="ARBA00022763"/>
    </source>
</evidence>
<evidence type="ECO:0000256" key="1">
    <source>
        <dbReference type="ARBA" id="ARBA00022722"/>
    </source>
</evidence>
<accession>A0A563TXD1</accession>
<dbReference type="EC" id="3.1.-.-" evidence="6"/>
<dbReference type="GO" id="GO:0016787">
    <property type="term" value="F:hydrolase activity"/>
    <property type="evidence" value="ECO:0007669"/>
    <property type="project" value="UniProtKB-KW"/>
</dbReference>
<evidence type="ECO:0000256" key="6">
    <source>
        <dbReference type="PIRNR" id="PIRNR018267"/>
    </source>
</evidence>
<proteinExistence type="inferred from homology"/>
<dbReference type="EMBL" id="VOEI01000008">
    <property type="protein sequence ID" value="TWR24004.1"/>
    <property type="molecule type" value="Genomic_DNA"/>
</dbReference>
<keyword evidence="9" id="KW-1185">Reference proteome</keyword>
<organism evidence="8 9">
    <name type="scientific">Mucilaginibacter achroorhodeus</name>
    <dbReference type="NCBI Taxonomy" id="2599294"/>
    <lineage>
        <taxon>Bacteria</taxon>
        <taxon>Pseudomonadati</taxon>
        <taxon>Bacteroidota</taxon>
        <taxon>Sphingobacteriia</taxon>
        <taxon>Sphingobacteriales</taxon>
        <taxon>Sphingobacteriaceae</taxon>
        <taxon>Mucilaginibacter</taxon>
    </lineage>
</organism>
<evidence type="ECO:0000256" key="4">
    <source>
        <dbReference type="ARBA" id="ARBA00022801"/>
    </source>
</evidence>
<keyword evidence="4 6" id="KW-0378">Hydrolase</keyword>
<dbReference type="Gene3D" id="3.40.960.10">
    <property type="entry name" value="VSR Endonuclease"/>
    <property type="match status" value="1"/>
</dbReference>
<dbReference type="OrthoDB" id="9801520at2"/>
<comment type="similarity">
    <text evidence="6">Belongs to the vsr family.</text>
</comment>
<keyword evidence="3 6" id="KW-0227">DNA damage</keyword>
<evidence type="ECO:0000256" key="2">
    <source>
        <dbReference type="ARBA" id="ARBA00022759"/>
    </source>
</evidence>
<evidence type="ECO:0000259" key="7">
    <source>
        <dbReference type="Pfam" id="PF04480"/>
    </source>
</evidence>
<dbReference type="InterPro" id="IPR011335">
    <property type="entry name" value="Restrct_endonuc-II-like"/>
</dbReference>
<sequence length="160" mass="18996">MGDTETEKIKVPRFEKRYGFSTTEKRSRLMSKIKGKNTTPEVLIRKALTAVNVRYRLHNKGLPGNPDISSKKYRLAIFIDGEFWHGFNWQIKKNKIATNRAFWIPKIERNMQRDEENNKRLGELGYTVFRFWDREIKTDLEACVTRVVNYIRALKKVDEL</sequence>
<evidence type="ECO:0000313" key="9">
    <source>
        <dbReference type="Proteomes" id="UP000318010"/>
    </source>
</evidence>